<dbReference type="GO" id="GO:0004198">
    <property type="term" value="F:calcium-dependent cysteine-type endopeptidase activity"/>
    <property type="evidence" value="ECO:0007669"/>
    <property type="project" value="InterPro"/>
</dbReference>
<evidence type="ECO:0000256" key="1">
    <source>
        <dbReference type="ARBA" id="ARBA00007623"/>
    </source>
</evidence>
<evidence type="ECO:0000256" key="4">
    <source>
        <dbReference type="ARBA" id="ARBA00022807"/>
    </source>
</evidence>
<comment type="similarity">
    <text evidence="1">Belongs to the peptidase C2 family.</text>
</comment>
<proteinExistence type="inferred from homology"/>
<evidence type="ECO:0000256" key="2">
    <source>
        <dbReference type="ARBA" id="ARBA00022670"/>
    </source>
</evidence>
<dbReference type="InterPro" id="IPR022684">
    <property type="entry name" value="Calpain_cysteine_protease"/>
</dbReference>
<keyword evidence="3" id="KW-0378">Hydrolase</keyword>
<evidence type="ECO:0000256" key="3">
    <source>
        <dbReference type="ARBA" id="ARBA00022801"/>
    </source>
</evidence>
<evidence type="ECO:0000259" key="6">
    <source>
        <dbReference type="SMART" id="SM00720"/>
    </source>
</evidence>
<evidence type="ECO:0000313" key="8">
    <source>
        <dbReference type="Proteomes" id="UP000272942"/>
    </source>
</evidence>
<gene>
    <name evidence="7" type="ORF">ECPE_LOCUS7481</name>
</gene>
<feature type="domain" description="Peptidase C2 calpain" evidence="6">
    <location>
        <begin position="86"/>
        <end position="184"/>
    </location>
</feature>
<dbReference type="InterPro" id="IPR022682">
    <property type="entry name" value="Calpain_domain_III"/>
</dbReference>
<dbReference type="GO" id="GO:0005737">
    <property type="term" value="C:cytoplasm"/>
    <property type="evidence" value="ECO:0007669"/>
    <property type="project" value="TreeGrafter"/>
</dbReference>
<evidence type="ECO:0000256" key="5">
    <source>
        <dbReference type="SAM" id="MobiDB-lite"/>
    </source>
</evidence>
<keyword evidence="2" id="KW-0645">Protease</keyword>
<name>A0A3P8FY05_9TREM</name>
<dbReference type="InterPro" id="IPR036213">
    <property type="entry name" value="Calpain_III_sf"/>
</dbReference>
<evidence type="ECO:0000313" key="7">
    <source>
        <dbReference type="EMBL" id="VDP81227.1"/>
    </source>
</evidence>
<dbReference type="PANTHER" id="PTHR10183:SF379">
    <property type="entry name" value="CALPAIN-5"/>
    <property type="match status" value="1"/>
</dbReference>
<dbReference type="InterPro" id="IPR022683">
    <property type="entry name" value="Calpain_III"/>
</dbReference>
<reference evidence="7 8" key="1">
    <citation type="submission" date="2018-11" db="EMBL/GenBank/DDBJ databases">
        <authorList>
            <consortium name="Pathogen Informatics"/>
        </authorList>
    </citation>
    <scope>NUCLEOTIDE SEQUENCE [LARGE SCALE GENOMIC DNA]</scope>
    <source>
        <strain evidence="7 8">Egypt</strain>
    </source>
</reference>
<dbReference type="SMART" id="SM00720">
    <property type="entry name" value="calpain_III"/>
    <property type="match status" value="1"/>
</dbReference>
<sequence length="517" mass="58455">MPINTCLGNESDGHFWMRFDDFLDQFNYIVLCHTAIGDSWFRFTPHGWTEILSKASCPTCSIPIEGDVNDYDLYSFAESLPHPGRLWREITFHGSWDARSSGGCLNYLSSFHRNPQVEANRTTRLESFTQIQFVANSLYRNSRAVWIRLCLDRGRYCIIPTTFYPDCYTEFMLRLVGVPPISAFEFQNEVQLSAEPFIQTQQSNSSDHVTVPSTAAARRRLVISRRVRSWFCSLGELLQWDCSSLGMPGSGHDVVAELESVIRVLLIDIVLQPVSVESVARLIGRSNPQSIKNSSAPVFYVRLAHIGKTVESGVHRSELLGLSMAHGIVRFDEAFLFDVGKYQAHSKVVSIEVFIKNATFDELHSRGIITLPNLTQPLRQMHQVALYPAKQKTPTCAFFRTRHRQIATNERGSPPLEHFVRRKRTVNSVVRSTPMIPDFLSATPSSLDPFTSVCRSSFEYSDSLLTPPTEGDDKSSSGSTDDEDSMVVRCYSDLSHDWNDGRCGVLNIEISRFYVGY</sequence>
<dbReference type="SUPFAM" id="SSF49758">
    <property type="entry name" value="Calpain large subunit, middle domain (domain III)"/>
    <property type="match status" value="1"/>
</dbReference>
<keyword evidence="8" id="KW-1185">Reference proteome</keyword>
<dbReference type="GO" id="GO:0006508">
    <property type="term" value="P:proteolysis"/>
    <property type="evidence" value="ECO:0007669"/>
    <property type="project" value="UniProtKB-KW"/>
</dbReference>
<dbReference type="OrthoDB" id="424753at2759"/>
<dbReference type="EMBL" id="UZAN01044660">
    <property type="protein sequence ID" value="VDP81227.1"/>
    <property type="molecule type" value="Genomic_DNA"/>
</dbReference>
<keyword evidence="4" id="KW-0788">Thiol protease</keyword>
<accession>A0A3P8FY05</accession>
<protein>
    <recommendedName>
        <fullName evidence="6">Peptidase C2 calpain domain-containing protein</fullName>
    </recommendedName>
</protein>
<dbReference type="Pfam" id="PF01067">
    <property type="entry name" value="Calpain_III"/>
    <property type="match status" value="1"/>
</dbReference>
<dbReference type="AlphaFoldDB" id="A0A3P8FY05"/>
<dbReference type="Gene3D" id="2.60.120.380">
    <property type="match status" value="2"/>
</dbReference>
<dbReference type="PANTHER" id="PTHR10183">
    <property type="entry name" value="CALPAIN"/>
    <property type="match status" value="1"/>
</dbReference>
<feature type="region of interest" description="Disordered" evidence="5">
    <location>
        <begin position="463"/>
        <end position="483"/>
    </location>
</feature>
<dbReference type="PRINTS" id="PR00704">
    <property type="entry name" value="CALPAIN"/>
</dbReference>
<organism evidence="7 8">
    <name type="scientific">Echinostoma caproni</name>
    <dbReference type="NCBI Taxonomy" id="27848"/>
    <lineage>
        <taxon>Eukaryota</taxon>
        <taxon>Metazoa</taxon>
        <taxon>Spiralia</taxon>
        <taxon>Lophotrochozoa</taxon>
        <taxon>Platyhelminthes</taxon>
        <taxon>Trematoda</taxon>
        <taxon>Digenea</taxon>
        <taxon>Plagiorchiida</taxon>
        <taxon>Echinostomata</taxon>
        <taxon>Echinostomatoidea</taxon>
        <taxon>Echinostomatidae</taxon>
        <taxon>Echinostoma</taxon>
    </lineage>
</organism>
<dbReference type="Proteomes" id="UP000272942">
    <property type="component" value="Unassembled WGS sequence"/>
</dbReference>